<feature type="region of interest" description="Disordered" evidence="3">
    <location>
        <begin position="398"/>
        <end position="435"/>
    </location>
</feature>
<dbReference type="Proteomes" id="UP000234845">
    <property type="component" value="Unassembled WGS sequence"/>
</dbReference>
<dbReference type="AlphaFoldDB" id="A0A2N5Y3L9"/>
<keyword evidence="6" id="KW-1185">Reference proteome</keyword>
<comment type="caution">
    <text evidence="5">The sequence shown here is derived from an EMBL/GenBank/DDBJ whole genome shotgun (WGS) entry which is preliminary data.</text>
</comment>
<comment type="similarity">
    <text evidence="1">Belongs to the membrane fusion protein (MFP) (TC 8.A.1) family.</text>
</comment>
<proteinExistence type="inferred from homology"/>
<evidence type="ECO:0000313" key="5">
    <source>
        <dbReference type="EMBL" id="PLW82982.1"/>
    </source>
</evidence>
<evidence type="ECO:0000313" key="6">
    <source>
        <dbReference type="Proteomes" id="UP000234845"/>
    </source>
</evidence>
<dbReference type="NCBIfam" id="TIGR01730">
    <property type="entry name" value="RND_mfp"/>
    <property type="match status" value="1"/>
</dbReference>
<keyword evidence="2" id="KW-0175">Coiled coil</keyword>
<feature type="compositionally biased region" description="Low complexity" evidence="3">
    <location>
        <begin position="414"/>
        <end position="423"/>
    </location>
</feature>
<reference evidence="6" key="1">
    <citation type="submission" date="2017-11" db="EMBL/GenBank/DDBJ databases">
        <title>The draft genome sequence of Chromatocurvus sp. F02.</title>
        <authorList>
            <person name="Du Z.-J."/>
            <person name="Chang Y.-Q."/>
        </authorList>
    </citation>
    <scope>NUCLEOTIDE SEQUENCE [LARGE SCALE GENOMIC DNA]</scope>
    <source>
        <strain evidence="6">F02</strain>
    </source>
</reference>
<protein>
    <recommendedName>
        <fullName evidence="4">Multidrug resistance protein MdtA-like C-terminal permuted SH3 domain-containing protein</fullName>
    </recommendedName>
</protein>
<dbReference type="Gene3D" id="2.40.30.170">
    <property type="match status" value="1"/>
</dbReference>
<evidence type="ECO:0000256" key="2">
    <source>
        <dbReference type="SAM" id="Coils"/>
    </source>
</evidence>
<evidence type="ECO:0000256" key="3">
    <source>
        <dbReference type="SAM" id="MobiDB-lite"/>
    </source>
</evidence>
<sequence>MVSVKRQIAIAAGLLASAIAVTLVLYFNRPPTDITEPVYVPVTVDVVVAQKETIRIPVQAQGTVSPLQETSVMAEVEGRIVEVAADFTVGSFLQAGDILLRIDPRDYETRLARARAALKSAESTLMQEQGRADVARREWEKLPAGSQRSDEARDLYLRKPQLAEAQAQLQAASADVITAQDNLDRTIVRAPYAALIRAKHSELGQYVAPGSALADLFAVDFAEVRLPIAQTRLPYLELPPLFNGDADEYHAAPVDLYTDVGGEVYHWQGQLQRSEGVFDERSRVLFLVARVEDPYGVQTPGREPLRIGTFVTANITGKPISGLVALPRYVLRAGDMVPVIDDNNRIRHRKITALRTGGDLVYISAGLDEGDLVILTTLDNALTGSEVSVQSRIGSRELRRGQSAPGVLEEEAEATLTVAPATAQTEQAERSGYPR</sequence>
<dbReference type="GO" id="GO:1990281">
    <property type="term" value="C:efflux pump complex"/>
    <property type="evidence" value="ECO:0007669"/>
    <property type="project" value="TreeGrafter"/>
</dbReference>
<name>A0A2N5Y3L9_9GAMM</name>
<evidence type="ECO:0000256" key="1">
    <source>
        <dbReference type="ARBA" id="ARBA00009477"/>
    </source>
</evidence>
<feature type="domain" description="Multidrug resistance protein MdtA-like C-terminal permuted SH3" evidence="4">
    <location>
        <begin position="336"/>
        <end position="379"/>
    </location>
</feature>
<dbReference type="OrthoDB" id="5730196at2"/>
<dbReference type="EMBL" id="PKLZ01000003">
    <property type="protein sequence ID" value="PLW82982.1"/>
    <property type="molecule type" value="Genomic_DNA"/>
</dbReference>
<dbReference type="InterPro" id="IPR058627">
    <property type="entry name" value="MdtA-like_C"/>
</dbReference>
<dbReference type="PANTHER" id="PTHR30469">
    <property type="entry name" value="MULTIDRUG RESISTANCE PROTEIN MDTA"/>
    <property type="match status" value="1"/>
</dbReference>
<dbReference type="SUPFAM" id="SSF111369">
    <property type="entry name" value="HlyD-like secretion proteins"/>
    <property type="match status" value="1"/>
</dbReference>
<dbReference type="Gene3D" id="2.40.50.100">
    <property type="match status" value="1"/>
</dbReference>
<dbReference type="GO" id="GO:0015562">
    <property type="term" value="F:efflux transmembrane transporter activity"/>
    <property type="evidence" value="ECO:0007669"/>
    <property type="project" value="TreeGrafter"/>
</dbReference>
<accession>A0A2N5Y3L9</accession>
<feature type="coiled-coil region" evidence="2">
    <location>
        <begin position="111"/>
        <end position="138"/>
    </location>
</feature>
<dbReference type="RefSeq" id="WP_101520582.1">
    <property type="nucleotide sequence ID" value="NZ_PKLZ01000003.1"/>
</dbReference>
<dbReference type="Gene3D" id="1.10.287.470">
    <property type="entry name" value="Helix hairpin bin"/>
    <property type="match status" value="1"/>
</dbReference>
<dbReference type="Gene3D" id="2.40.420.20">
    <property type="match status" value="1"/>
</dbReference>
<organism evidence="5 6">
    <name type="scientific">Kineobactrum sediminis</name>
    <dbReference type="NCBI Taxonomy" id="1905677"/>
    <lineage>
        <taxon>Bacteria</taxon>
        <taxon>Pseudomonadati</taxon>
        <taxon>Pseudomonadota</taxon>
        <taxon>Gammaproteobacteria</taxon>
        <taxon>Cellvibrionales</taxon>
        <taxon>Halieaceae</taxon>
        <taxon>Kineobactrum</taxon>
    </lineage>
</organism>
<gene>
    <name evidence="5" type="ORF">CWI75_05990</name>
</gene>
<dbReference type="Pfam" id="PF25967">
    <property type="entry name" value="RND-MFP_C"/>
    <property type="match status" value="1"/>
</dbReference>
<dbReference type="PANTHER" id="PTHR30469:SF12">
    <property type="entry name" value="MULTIDRUG RESISTANCE PROTEIN MDTA"/>
    <property type="match status" value="1"/>
</dbReference>
<evidence type="ECO:0000259" key="4">
    <source>
        <dbReference type="Pfam" id="PF25967"/>
    </source>
</evidence>
<dbReference type="InterPro" id="IPR006143">
    <property type="entry name" value="RND_pump_MFP"/>
</dbReference>